<evidence type="ECO:0000256" key="1">
    <source>
        <dbReference type="SAM" id="Phobius"/>
    </source>
</evidence>
<organism evidence="2 3">
    <name type="scientific">Abyssalbus ytuae</name>
    <dbReference type="NCBI Taxonomy" id="2926907"/>
    <lineage>
        <taxon>Bacteria</taxon>
        <taxon>Pseudomonadati</taxon>
        <taxon>Bacteroidota</taxon>
        <taxon>Flavobacteriia</taxon>
        <taxon>Flavobacteriales</taxon>
        <taxon>Flavobacteriaceae</taxon>
        <taxon>Abyssalbus</taxon>
    </lineage>
</organism>
<proteinExistence type="predicted"/>
<protein>
    <submittedName>
        <fullName evidence="2">Uncharacterized protein</fullName>
    </submittedName>
</protein>
<dbReference type="KEGG" id="fbm:MQE35_07360"/>
<dbReference type="AlphaFoldDB" id="A0A9E7CU01"/>
<keyword evidence="1" id="KW-1133">Transmembrane helix</keyword>
<keyword evidence="1" id="KW-0472">Membrane</keyword>
<evidence type="ECO:0000313" key="2">
    <source>
        <dbReference type="EMBL" id="UOB19106.1"/>
    </source>
</evidence>
<gene>
    <name evidence="2" type="ORF">MQE35_07360</name>
</gene>
<dbReference type="RefSeq" id="WP_255845723.1">
    <property type="nucleotide sequence ID" value="NZ_CP094358.1"/>
</dbReference>
<accession>A0A9E7CU01</accession>
<evidence type="ECO:0000313" key="3">
    <source>
        <dbReference type="Proteomes" id="UP000831290"/>
    </source>
</evidence>
<name>A0A9E7CU01_9FLAO</name>
<keyword evidence="3" id="KW-1185">Reference proteome</keyword>
<keyword evidence="1" id="KW-0812">Transmembrane</keyword>
<dbReference type="Proteomes" id="UP000831290">
    <property type="component" value="Chromosome"/>
</dbReference>
<dbReference type="EMBL" id="CP094358">
    <property type="protein sequence ID" value="UOB19106.1"/>
    <property type="molecule type" value="Genomic_DNA"/>
</dbReference>
<sequence length="150" mass="17435">MKKGVIITIIGVIIIGVAYYSFEMFDFTKGEKEETQKGETEPEQKPETKLTEFKNGRWISTTDSLSGIEIKDGKWIMFYKGMKTDSSDIYNFKIQRKYINESGTKHKPFEFLTITNHSDTLEYSILEYSNELLSLSYIPRGNTLNYKPEK</sequence>
<feature type="transmembrane region" description="Helical" evidence="1">
    <location>
        <begin position="6"/>
        <end position="22"/>
    </location>
</feature>
<reference evidence="2" key="1">
    <citation type="submission" date="2022-03" db="EMBL/GenBank/DDBJ databases">
        <title>Description of Abyssus ytuae gen. nov., sp. nov., a novel member of the family Flavobacteriaceae isolated from the sediment of Mariana Trench.</title>
        <authorList>
            <person name="Zhang J."/>
            <person name="Xu X."/>
        </authorList>
    </citation>
    <scope>NUCLEOTIDE SEQUENCE</scope>
    <source>
        <strain evidence="2">MT3330</strain>
    </source>
</reference>